<organism evidence="1 2">
    <name type="scientific">Ajellomyces capsulatus (strain H88)</name>
    <name type="common">Darling's disease fungus</name>
    <name type="synonym">Histoplasma capsulatum</name>
    <dbReference type="NCBI Taxonomy" id="544711"/>
    <lineage>
        <taxon>Eukaryota</taxon>
        <taxon>Fungi</taxon>
        <taxon>Dikarya</taxon>
        <taxon>Ascomycota</taxon>
        <taxon>Pezizomycotina</taxon>
        <taxon>Eurotiomycetes</taxon>
        <taxon>Eurotiomycetidae</taxon>
        <taxon>Onygenales</taxon>
        <taxon>Ajellomycetaceae</taxon>
        <taxon>Histoplasma</taxon>
    </lineage>
</organism>
<dbReference type="VEuPathDB" id="FungiDB:I7I53_07651"/>
<evidence type="ECO:0000313" key="1">
    <source>
        <dbReference type="EMBL" id="QSS52133.1"/>
    </source>
</evidence>
<gene>
    <name evidence="1" type="ORF">I7I53_07651</name>
</gene>
<sequence>MQAPPCQCSDSITPIQEKSPRRYHSKLGGCCVSWCPRFQSNKPSCGMMVCMYPIIFVAVQSNYQIEDAYDYSNLGNTGSGGNQKENERKK</sequence>
<dbReference type="AlphaFoldDB" id="A0A8A1LHK3"/>
<proteinExistence type="predicted"/>
<name>A0A8A1LHK3_AJEC8</name>
<protein>
    <submittedName>
        <fullName evidence="1">Uncharacterized protein</fullName>
    </submittedName>
</protein>
<dbReference type="Proteomes" id="UP000663419">
    <property type="component" value="Chromosome 2"/>
</dbReference>
<dbReference type="EMBL" id="CP069103">
    <property type="protein sequence ID" value="QSS52133.1"/>
    <property type="molecule type" value="Genomic_DNA"/>
</dbReference>
<evidence type="ECO:0000313" key="2">
    <source>
        <dbReference type="Proteomes" id="UP000663419"/>
    </source>
</evidence>
<reference evidence="1" key="1">
    <citation type="submission" date="2021-01" db="EMBL/GenBank/DDBJ databases">
        <title>Chromosome-level genome assembly of a human fungal pathogen reveals clustering of transcriptionally co-regulated genes.</title>
        <authorList>
            <person name="Voorhies M."/>
            <person name="Cohen S."/>
            <person name="Shea T.P."/>
            <person name="Petrus S."/>
            <person name="Munoz J.F."/>
            <person name="Poplawski S."/>
            <person name="Goldman W.E."/>
            <person name="Michael T."/>
            <person name="Cuomo C.A."/>
            <person name="Sil A."/>
            <person name="Beyhan S."/>
        </authorList>
    </citation>
    <scope>NUCLEOTIDE SEQUENCE</scope>
    <source>
        <strain evidence="1">H88</strain>
    </source>
</reference>
<accession>A0A8A1LHK3</accession>